<gene>
    <name evidence="5" type="ORF">EV209_2783</name>
</gene>
<dbReference type="Proteomes" id="UP000292927">
    <property type="component" value="Unassembled WGS sequence"/>
</dbReference>
<evidence type="ECO:0000313" key="5">
    <source>
        <dbReference type="EMBL" id="RZS93037.1"/>
    </source>
</evidence>
<dbReference type="InterPro" id="IPR003313">
    <property type="entry name" value="AraC-bd"/>
</dbReference>
<dbReference type="RefSeq" id="WP_165388937.1">
    <property type="nucleotide sequence ID" value="NZ_SGXF01000006.1"/>
</dbReference>
<proteinExistence type="predicted"/>
<organism evidence="5 6">
    <name type="scientific">Cuneatibacter caecimuris</name>
    <dbReference type="NCBI Taxonomy" id="1796618"/>
    <lineage>
        <taxon>Bacteria</taxon>
        <taxon>Bacillati</taxon>
        <taxon>Bacillota</taxon>
        <taxon>Clostridia</taxon>
        <taxon>Lachnospirales</taxon>
        <taxon>Lachnospiraceae</taxon>
        <taxon>Cuneatibacter</taxon>
    </lineage>
</organism>
<evidence type="ECO:0000256" key="2">
    <source>
        <dbReference type="ARBA" id="ARBA00023125"/>
    </source>
</evidence>
<protein>
    <submittedName>
        <fullName evidence="5">AraC-like DNA-binding protein</fullName>
    </submittedName>
</protein>
<dbReference type="Pfam" id="PF12833">
    <property type="entry name" value="HTH_18"/>
    <property type="match status" value="1"/>
</dbReference>
<keyword evidence="1" id="KW-0805">Transcription regulation</keyword>
<dbReference type="Pfam" id="PF02311">
    <property type="entry name" value="AraC_binding"/>
    <property type="match status" value="1"/>
</dbReference>
<dbReference type="InterPro" id="IPR037923">
    <property type="entry name" value="HTH-like"/>
</dbReference>
<sequence>MIHSCGMTVCRRDWEWDTSRYPLPDYDLWTVLQGEGVLTVEDQEFLVSEGSCMLLRPGGHYIGRQNLQNRMTVIHLHFDVLKGDGTPACLEEEIPLFRQLREFEFVRQLLFKILDAWNGSREEEAGHWLQSVLDEISGQDRLASGGIQTPAGSQIQALCRRIQQNPGGKYRLADLAMEFGYSVDYFGRIFAGTAGKPLSEYVIGVRINQAKLLLRDSGDSVERIAEKLGYGDPCFFCRQFKKWEGCPPGRYRRLLQAAGIKREENRKVLDSIKEGGYIN</sequence>
<dbReference type="InterPro" id="IPR018060">
    <property type="entry name" value="HTH_AraC"/>
</dbReference>
<dbReference type="SUPFAM" id="SSF51215">
    <property type="entry name" value="Regulatory protein AraC"/>
    <property type="match status" value="1"/>
</dbReference>
<dbReference type="Gene3D" id="1.10.10.60">
    <property type="entry name" value="Homeodomain-like"/>
    <property type="match status" value="2"/>
</dbReference>
<accession>A0A4Q7P0G7</accession>
<dbReference type="PROSITE" id="PS01124">
    <property type="entry name" value="HTH_ARAC_FAMILY_2"/>
    <property type="match status" value="1"/>
</dbReference>
<evidence type="ECO:0000256" key="1">
    <source>
        <dbReference type="ARBA" id="ARBA00023015"/>
    </source>
</evidence>
<dbReference type="AlphaFoldDB" id="A0A4Q7P0G7"/>
<dbReference type="GO" id="GO:0003700">
    <property type="term" value="F:DNA-binding transcription factor activity"/>
    <property type="evidence" value="ECO:0007669"/>
    <property type="project" value="InterPro"/>
</dbReference>
<keyword evidence="3" id="KW-0804">Transcription</keyword>
<dbReference type="PANTHER" id="PTHR43280:SF2">
    <property type="entry name" value="HTH-TYPE TRANSCRIPTIONAL REGULATOR EXSA"/>
    <property type="match status" value="1"/>
</dbReference>
<dbReference type="SMART" id="SM00342">
    <property type="entry name" value="HTH_ARAC"/>
    <property type="match status" value="1"/>
</dbReference>
<reference evidence="5 6" key="1">
    <citation type="submission" date="2019-02" db="EMBL/GenBank/DDBJ databases">
        <title>Genomic Encyclopedia of Type Strains, Phase IV (KMG-IV): sequencing the most valuable type-strain genomes for metagenomic binning, comparative biology and taxonomic classification.</title>
        <authorList>
            <person name="Goeker M."/>
        </authorList>
    </citation>
    <scope>NUCLEOTIDE SEQUENCE [LARGE SCALE GENOMIC DNA]</scope>
    <source>
        <strain evidence="5 6">DSM 29486</strain>
    </source>
</reference>
<dbReference type="SUPFAM" id="SSF46689">
    <property type="entry name" value="Homeodomain-like"/>
    <property type="match status" value="2"/>
</dbReference>
<dbReference type="GO" id="GO:0043565">
    <property type="term" value="F:sequence-specific DNA binding"/>
    <property type="evidence" value="ECO:0007669"/>
    <property type="project" value="InterPro"/>
</dbReference>
<dbReference type="InterPro" id="IPR009057">
    <property type="entry name" value="Homeodomain-like_sf"/>
</dbReference>
<evidence type="ECO:0000256" key="3">
    <source>
        <dbReference type="ARBA" id="ARBA00023163"/>
    </source>
</evidence>
<dbReference type="PANTHER" id="PTHR43280">
    <property type="entry name" value="ARAC-FAMILY TRANSCRIPTIONAL REGULATOR"/>
    <property type="match status" value="1"/>
</dbReference>
<dbReference type="EMBL" id="SGXF01000006">
    <property type="protein sequence ID" value="RZS93037.1"/>
    <property type="molecule type" value="Genomic_DNA"/>
</dbReference>
<comment type="caution">
    <text evidence="5">The sequence shown here is derived from an EMBL/GenBank/DDBJ whole genome shotgun (WGS) entry which is preliminary data.</text>
</comment>
<evidence type="ECO:0000313" key="6">
    <source>
        <dbReference type="Proteomes" id="UP000292927"/>
    </source>
</evidence>
<evidence type="ECO:0000259" key="4">
    <source>
        <dbReference type="PROSITE" id="PS01124"/>
    </source>
</evidence>
<keyword evidence="2 5" id="KW-0238">DNA-binding</keyword>
<name>A0A4Q7P0G7_9FIRM</name>
<keyword evidence="6" id="KW-1185">Reference proteome</keyword>
<feature type="domain" description="HTH araC/xylS-type" evidence="4">
    <location>
        <begin position="156"/>
        <end position="254"/>
    </location>
</feature>
<dbReference type="InterPro" id="IPR018062">
    <property type="entry name" value="HTH_AraC-typ_CS"/>
</dbReference>
<dbReference type="PROSITE" id="PS00041">
    <property type="entry name" value="HTH_ARAC_FAMILY_1"/>
    <property type="match status" value="1"/>
</dbReference>